<evidence type="ECO:0000313" key="1">
    <source>
        <dbReference type="EMBL" id="KAI3763733.1"/>
    </source>
</evidence>
<dbReference type="EMBL" id="CM042011">
    <property type="protein sequence ID" value="KAI3763733.1"/>
    <property type="molecule type" value="Genomic_DNA"/>
</dbReference>
<name>A0ACB9EXE7_CICIN</name>
<evidence type="ECO:0000313" key="2">
    <source>
        <dbReference type="Proteomes" id="UP001055811"/>
    </source>
</evidence>
<reference evidence="2" key="1">
    <citation type="journal article" date="2022" name="Mol. Ecol. Resour.">
        <title>The genomes of chicory, endive, great burdock and yacon provide insights into Asteraceae palaeo-polyploidization history and plant inulin production.</title>
        <authorList>
            <person name="Fan W."/>
            <person name="Wang S."/>
            <person name="Wang H."/>
            <person name="Wang A."/>
            <person name="Jiang F."/>
            <person name="Liu H."/>
            <person name="Zhao H."/>
            <person name="Xu D."/>
            <person name="Zhang Y."/>
        </authorList>
    </citation>
    <scope>NUCLEOTIDE SEQUENCE [LARGE SCALE GENOMIC DNA]</scope>
    <source>
        <strain evidence="2">cv. Punajuju</strain>
    </source>
</reference>
<keyword evidence="2" id="KW-1185">Reference proteome</keyword>
<proteinExistence type="predicted"/>
<sequence length="304" mass="34037">MDMEISQATNNQHQTNQDSSSIGQPHESLFLVLPYLPLFELLAMAQVSKSFSNALKDDILPWLNIVVDEKLQRSRISDEILVKVTSRAMGRLKTLVLINCDRITNDGIQTVVAMNPNIEKLHVPQCTGLTPEGIIGAVTTLNLHNTTLKSLKINGIYSITKEHIQTLQTLLKSEETQHKRFYPDTSRHEQIDGCPSIDVGICPKCDEVRMVFDCTLETCEKKKAIGCRGCKFCILRCEECGKCVDEDENDAACEDTLCLDCWIQLPKCDFCNKPYCKKHAYKQCVPPGSSGFLCDACNSTIDEI</sequence>
<organism evidence="1 2">
    <name type="scientific">Cichorium intybus</name>
    <name type="common">Chicory</name>
    <dbReference type="NCBI Taxonomy" id="13427"/>
    <lineage>
        <taxon>Eukaryota</taxon>
        <taxon>Viridiplantae</taxon>
        <taxon>Streptophyta</taxon>
        <taxon>Embryophyta</taxon>
        <taxon>Tracheophyta</taxon>
        <taxon>Spermatophyta</taxon>
        <taxon>Magnoliopsida</taxon>
        <taxon>eudicotyledons</taxon>
        <taxon>Gunneridae</taxon>
        <taxon>Pentapetalae</taxon>
        <taxon>asterids</taxon>
        <taxon>campanulids</taxon>
        <taxon>Asterales</taxon>
        <taxon>Asteraceae</taxon>
        <taxon>Cichorioideae</taxon>
        <taxon>Cichorieae</taxon>
        <taxon>Cichoriinae</taxon>
        <taxon>Cichorium</taxon>
    </lineage>
</organism>
<dbReference type="Proteomes" id="UP001055811">
    <property type="component" value="Linkage Group LG03"/>
</dbReference>
<protein>
    <submittedName>
        <fullName evidence="1">Uncharacterized protein</fullName>
    </submittedName>
</protein>
<comment type="caution">
    <text evidence="1">The sequence shown here is derived from an EMBL/GenBank/DDBJ whole genome shotgun (WGS) entry which is preliminary data.</text>
</comment>
<gene>
    <name evidence="1" type="ORF">L2E82_13728</name>
</gene>
<reference evidence="1 2" key="2">
    <citation type="journal article" date="2022" name="Mol. Ecol. Resour.">
        <title>The genomes of chicory, endive, great burdock and yacon provide insights into Asteraceae paleo-polyploidization history and plant inulin production.</title>
        <authorList>
            <person name="Fan W."/>
            <person name="Wang S."/>
            <person name="Wang H."/>
            <person name="Wang A."/>
            <person name="Jiang F."/>
            <person name="Liu H."/>
            <person name="Zhao H."/>
            <person name="Xu D."/>
            <person name="Zhang Y."/>
        </authorList>
    </citation>
    <scope>NUCLEOTIDE SEQUENCE [LARGE SCALE GENOMIC DNA]</scope>
    <source>
        <strain evidence="2">cv. Punajuju</strain>
        <tissue evidence="1">Leaves</tissue>
    </source>
</reference>
<accession>A0ACB9EXE7</accession>